<dbReference type="AlphaFoldDB" id="A0A5A7UFU5"/>
<dbReference type="Proteomes" id="UP000321393">
    <property type="component" value="Unassembled WGS sequence"/>
</dbReference>
<feature type="coiled-coil region" evidence="1">
    <location>
        <begin position="364"/>
        <end position="402"/>
    </location>
</feature>
<evidence type="ECO:0000313" key="7">
    <source>
        <dbReference type="Proteomes" id="UP000321947"/>
    </source>
</evidence>
<dbReference type="STRING" id="1194695.A0A5A7UFU5"/>
<dbReference type="PANTHER" id="PTHR34199:SF2">
    <property type="entry name" value="NUMOD3 MOTIF FAMILY PROTEIN, EXPRESSED"/>
    <property type="match status" value="1"/>
</dbReference>
<feature type="compositionally biased region" description="Basic and acidic residues" evidence="2">
    <location>
        <begin position="262"/>
        <end position="271"/>
    </location>
</feature>
<feature type="region of interest" description="Disordered" evidence="2">
    <location>
        <begin position="522"/>
        <end position="549"/>
    </location>
</feature>
<evidence type="ECO:0000313" key="5">
    <source>
        <dbReference type="EMBL" id="TYK22455.1"/>
    </source>
</evidence>
<evidence type="ECO:0000313" key="6">
    <source>
        <dbReference type="Proteomes" id="UP000321393"/>
    </source>
</evidence>
<evidence type="ECO:0000256" key="1">
    <source>
        <dbReference type="SAM" id="Coils"/>
    </source>
</evidence>
<feature type="domain" description="Nuclease associated modular" evidence="3">
    <location>
        <begin position="123"/>
        <end position="150"/>
    </location>
</feature>
<dbReference type="EMBL" id="SSTE01008657">
    <property type="protein sequence ID" value="KAA0054853.1"/>
    <property type="molecule type" value="Genomic_DNA"/>
</dbReference>
<dbReference type="Proteomes" id="UP000321947">
    <property type="component" value="Unassembled WGS sequence"/>
</dbReference>
<dbReference type="Pfam" id="PF07460">
    <property type="entry name" value="NUMOD3"/>
    <property type="match status" value="1"/>
</dbReference>
<feature type="region of interest" description="Disordered" evidence="2">
    <location>
        <begin position="92"/>
        <end position="112"/>
    </location>
</feature>
<evidence type="ECO:0000256" key="2">
    <source>
        <dbReference type="SAM" id="MobiDB-lite"/>
    </source>
</evidence>
<feature type="region of interest" description="Disordered" evidence="2">
    <location>
        <begin position="298"/>
        <end position="338"/>
    </location>
</feature>
<sequence length="577" mass="64943">MPLLAEISTAHSWFHVNKSLGSLTFGNDKELSSSWKSLVIPKRVNLSVQPESSRRGFLIRAVATLESKPVLHDGNGDISMGEPTEFKNSQLGVAPHTPSTSELQLASSSGDLKELDEKERLRRERISKANKGNTPWNKGRKHSAETLRRIKERTRLAMQDPKVKMKLVKLGHAQSEETRLKIGAGVRMGWQRRREKKVVQETCHYEWQNLIAEASRQGYKGEKELQWDSYQILNEELKKEWLESVEQRKKMPRTVGSRRAPKSAEQRKKISESISAKWADPDYRDRVCSALAKYHGTPIGVSRRPRRKRSESTDTTRTSQKKEKSDVNSSLAGGRRIENQRLKLRKSRAPRFKDPLASSKLEMIKRIRAQRAMAETQKMEAIERARLLIAEAEKAAEALEVAATSSPIARASLLETRKLIAEAIQSIESINIVQTASPQTEEPNAAASYSSFEVVTPNIEEESLSRKEDQNRAVQAIANGTQLFPANIDEDFDCSKFSLQDLLGREKEVSASNNGYGLSHSSFSSLANQPNGNKPSDLKPSLNGTKLHHLEEKADSQVITVTKKWVRGRLVEVAEER</sequence>
<accession>A0A5A7UFU5</accession>
<feature type="region of interest" description="Disordered" evidence="2">
    <location>
        <begin position="247"/>
        <end position="272"/>
    </location>
</feature>
<protein>
    <submittedName>
        <fullName evidence="4">Stress response protein NST1</fullName>
    </submittedName>
</protein>
<dbReference type="PANTHER" id="PTHR34199">
    <property type="entry name" value="NUMOD3 MOTIF FAMILY PROTEIN, EXPRESSED"/>
    <property type="match status" value="1"/>
</dbReference>
<gene>
    <name evidence="5" type="ORF">E5676_scaffold3009G00030</name>
    <name evidence="4" type="ORF">E6C27_scaffold406G00600</name>
</gene>
<comment type="caution">
    <text evidence="4">The sequence shown here is derived from an EMBL/GenBank/DDBJ whole genome shotgun (WGS) entry which is preliminary data.</text>
</comment>
<feature type="compositionally biased region" description="Polar residues" evidence="2">
    <location>
        <begin position="92"/>
        <end position="110"/>
    </location>
</feature>
<proteinExistence type="predicted"/>
<reference evidence="6 7" key="1">
    <citation type="submission" date="2019-08" db="EMBL/GenBank/DDBJ databases">
        <title>Draft genome sequences of two oriental melons (Cucumis melo L. var makuwa).</title>
        <authorList>
            <person name="Kwon S.-Y."/>
        </authorList>
    </citation>
    <scope>NUCLEOTIDE SEQUENCE [LARGE SCALE GENOMIC DNA]</scope>
    <source>
        <strain evidence="7">cv. Chang Bougi</strain>
        <strain evidence="6">cv. SW 3</strain>
        <tissue evidence="4">Leaf</tissue>
    </source>
</reference>
<evidence type="ECO:0000259" key="3">
    <source>
        <dbReference type="Pfam" id="PF07460"/>
    </source>
</evidence>
<feature type="compositionally biased region" description="Polar residues" evidence="2">
    <location>
        <begin position="522"/>
        <end position="534"/>
    </location>
</feature>
<feature type="compositionally biased region" description="Basic and acidic residues" evidence="2">
    <location>
        <begin position="310"/>
        <end position="326"/>
    </location>
</feature>
<organism evidence="4 6">
    <name type="scientific">Cucumis melo var. makuwa</name>
    <name type="common">Oriental melon</name>
    <dbReference type="NCBI Taxonomy" id="1194695"/>
    <lineage>
        <taxon>Eukaryota</taxon>
        <taxon>Viridiplantae</taxon>
        <taxon>Streptophyta</taxon>
        <taxon>Embryophyta</taxon>
        <taxon>Tracheophyta</taxon>
        <taxon>Spermatophyta</taxon>
        <taxon>Magnoliopsida</taxon>
        <taxon>eudicotyledons</taxon>
        <taxon>Gunneridae</taxon>
        <taxon>Pentapetalae</taxon>
        <taxon>rosids</taxon>
        <taxon>fabids</taxon>
        <taxon>Cucurbitales</taxon>
        <taxon>Cucurbitaceae</taxon>
        <taxon>Benincaseae</taxon>
        <taxon>Cucumis</taxon>
    </lineage>
</organism>
<dbReference type="OrthoDB" id="1935413at2759"/>
<dbReference type="GO" id="GO:0003677">
    <property type="term" value="F:DNA binding"/>
    <property type="evidence" value="ECO:0007669"/>
    <property type="project" value="InterPro"/>
</dbReference>
<name>A0A5A7UFU5_CUCMM</name>
<evidence type="ECO:0000313" key="4">
    <source>
        <dbReference type="EMBL" id="KAA0054853.1"/>
    </source>
</evidence>
<keyword evidence="1" id="KW-0175">Coiled coil</keyword>
<dbReference type="EMBL" id="SSTD01005005">
    <property type="protein sequence ID" value="TYK22455.1"/>
    <property type="molecule type" value="Genomic_DNA"/>
</dbReference>
<dbReference type="InterPro" id="IPR003611">
    <property type="entry name" value="NUMOD3"/>
</dbReference>